<dbReference type="Pfam" id="PF06974">
    <property type="entry name" value="WS_DGAT_C"/>
    <property type="match status" value="1"/>
</dbReference>
<dbReference type="AlphaFoldDB" id="A0A7S3JA03"/>
<reference evidence="2" key="1">
    <citation type="submission" date="2021-01" db="EMBL/GenBank/DDBJ databases">
        <authorList>
            <person name="Corre E."/>
            <person name="Pelletier E."/>
            <person name="Niang G."/>
            <person name="Scheremetjew M."/>
            <person name="Finn R."/>
            <person name="Kale V."/>
            <person name="Holt S."/>
            <person name="Cochrane G."/>
            <person name="Meng A."/>
            <person name="Brown T."/>
            <person name="Cohen L."/>
        </authorList>
    </citation>
    <scope>NUCLEOTIDE SEQUENCE</scope>
    <source>
        <strain evidence="2">FSP1.4</strain>
    </source>
</reference>
<gene>
    <name evidence="2" type="ORF">EHAR0213_LOCUS7373</name>
</gene>
<dbReference type="InterPro" id="IPR009721">
    <property type="entry name" value="O-acyltransferase_WSD1_C"/>
</dbReference>
<dbReference type="GO" id="GO:0005886">
    <property type="term" value="C:plasma membrane"/>
    <property type="evidence" value="ECO:0007669"/>
    <property type="project" value="TreeGrafter"/>
</dbReference>
<dbReference type="EMBL" id="HBII01017449">
    <property type="protein sequence ID" value="CAE0348462.1"/>
    <property type="molecule type" value="Transcribed_RNA"/>
</dbReference>
<dbReference type="GO" id="GO:0019432">
    <property type="term" value="P:triglyceride biosynthetic process"/>
    <property type="evidence" value="ECO:0007669"/>
    <property type="project" value="TreeGrafter"/>
</dbReference>
<evidence type="ECO:0000313" key="2">
    <source>
        <dbReference type="EMBL" id="CAE0348462.1"/>
    </source>
</evidence>
<feature type="domain" description="O-acyltransferase WSD1 C-terminal" evidence="1">
    <location>
        <begin position="10"/>
        <end position="131"/>
    </location>
</feature>
<dbReference type="PANTHER" id="PTHR31650">
    <property type="entry name" value="O-ACYLTRANSFERASE (WSD1-LIKE) FAMILY PROTEIN"/>
    <property type="match status" value="1"/>
</dbReference>
<sequence length="140" mass="15836">MIGDTLESEIKRISALLNKAKKSFRPLATMYIQQLIMRFLPLFITRPLMDYTASKSSLVFSNVPGFKTHLRVNGCKANNVLFFTPCMSKIGLGISMLSHVDTFRIGISADRNCVEDVDVLLDKIEKNIERLINLDGNFHI</sequence>
<protein>
    <recommendedName>
        <fullName evidence="1">O-acyltransferase WSD1 C-terminal domain-containing protein</fullName>
    </recommendedName>
</protein>
<accession>A0A7S3JA03</accession>
<dbReference type="PANTHER" id="PTHR31650:SF1">
    <property type="entry name" value="WAX ESTER SYNTHASE_DIACYLGLYCEROL ACYLTRANSFERASE 4-RELATED"/>
    <property type="match status" value="1"/>
</dbReference>
<organism evidence="2">
    <name type="scientific">Euplotes harpa</name>
    <dbReference type="NCBI Taxonomy" id="151035"/>
    <lineage>
        <taxon>Eukaryota</taxon>
        <taxon>Sar</taxon>
        <taxon>Alveolata</taxon>
        <taxon>Ciliophora</taxon>
        <taxon>Intramacronucleata</taxon>
        <taxon>Spirotrichea</taxon>
        <taxon>Hypotrichia</taxon>
        <taxon>Euplotida</taxon>
        <taxon>Euplotidae</taxon>
        <taxon>Euplotes</taxon>
    </lineage>
</organism>
<dbReference type="GO" id="GO:0008374">
    <property type="term" value="F:O-acyltransferase activity"/>
    <property type="evidence" value="ECO:0007669"/>
    <property type="project" value="InterPro"/>
</dbReference>
<name>A0A7S3JA03_9SPIT</name>
<evidence type="ECO:0000259" key="1">
    <source>
        <dbReference type="Pfam" id="PF06974"/>
    </source>
</evidence>
<proteinExistence type="predicted"/>
<dbReference type="InterPro" id="IPR045034">
    <property type="entry name" value="O-acyltransferase_WSD1-like"/>
</dbReference>